<dbReference type="EMBL" id="CABIJS010000144">
    <property type="protein sequence ID" value="VUZ44751.1"/>
    <property type="molecule type" value="Genomic_DNA"/>
</dbReference>
<dbReference type="AlphaFoldDB" id="A0A564YBV8"/>
<dbReference type="Proteomes" id="UP000321570">
    <property type="component" value="Unassembled WGS sequence"/>
</dbReference>
<sequence>MSFATSLHSIPLSPPVEIPDPAAAEDVTKIVPGFIHDHVNCKFFESWYNKGK</sequence>
<evidence type="ECO:0000313" key="2">
    <source>
        <dbReference type="Proteomes" id="UP000321570"/>
    </source>
</evidence>
<proteinExistence type="predicted"/>
<gene>
    <name evidence="1" type="ORF">WMSIL1_LOCUS4904</name>
</gene>
<protein>
    <submittedName>
        <fullName evidence="1">Uncharacterized protein</fullName>
    </submittedName>
</protein>
<name>A0A564YBV8_HYMDI</name>
<evidence type="ECO:0000313" key="1">
    <source>
        <dbReference type="EMBL" id="VUZ44751.1"/>
    </source>
</evidence>
<accession>A0A564YBV8</accession>
<keyword evidence="2" id="KW-1185">Reference proteome</keyword>
<organism evidence="1 2">
    <name type="scientific">Hymenolepis diminuta</name>
    <name type="common">Rat tapeworm</name>
    <dbReference type="NCBI Taxonomy" id="6216"/>
    <lineage>
        <taxon>Eukaryota</taxon>
        <taxon>Metazoa</taxon>
        <taxon>Spiralia</taxon>
        <taxon>Lophotrochozoa</taxon>
        <taxon>Platyhelminthes</taxon>
        <taxon>Cestoda</taxon>
        <taxon>Eucestoda</taxon>
        <taxon>Cyclophyllidea</taxon>
        <taxon>Hymenolepididae</taxon>
        <taxon>Hymenolepis</taxon>
    </lineage>
</organism>
<reference evidence="1 2" key="1">
    <citation type="submission" date="2019-07" db="EMBL/GenBank/DDBJ databases">
        <authorList>
            <person name="Jastrzebski P J."/>
            <person name="Paukszto L."/>
            <person name="Jastrzebski P J."/>
        </authorList>
    </citation>
    <scope>NUCLEOTIDE SEQUENCE [LARGE SCALE GENOMIC DNA]</scope>
    <source>
        <strain evidence="1 2">WMS-il1</strain>
    </source>
</reference>